<reference evidence="14 15" key="1">
    <citation type="journal article" date="2007" name="Nature">
        <title>Evolution of genes and genomes on the Drosophila phylogeny.</title>
        <authorList>
            <consortium name="Drosophila 12 Genomes Consortium"/>
            <person name="Clark A.G."/>
            <person name="Eisen M.B."/>
            <person name="Smith D.R."/>
            <person name="Bergman C.M."/>
            <person name="Oliver B."/>
            <person name="Markow T.A."/>
            <person name="Kaufman T.C."/>
            <person name="Kellis M."/>
            <person name="Gelbart W."/>
            <person name="Iyer V.N."/>
            <person name="Pollard D.A."/>
            <person name="Sackton T.B."/>
            <person name="Larracuente A.M."/>
            <person name="Singh N.D."/>
            <person name="Abad J.P."/>
            <person name="Abt D.N."/>
            <person name="Adryan B."/>
            <person name="Aguade M."/>
            <person name="Akashi H."/>
            <person name="Anderson W.W."/>
            <person name="Aquadro C.F."/>
            <person name="Ardell D.H."/>
            <person name="Arguello R."/>
            <person name="Artieri C.G."/>
            <person name="Barbash D.A."/>
            <person name="Barker D."/>
            <person name="Barsanti P."/>
            <person name="Batterham P."/>
            <person name="Batzoglou S."/>
            <person name="Begun D."/>
            <person name="Bhutkar A."/>
            <person name="Blanco E."/>
            <person name="Bosak S.A."/>
            <person name="Bradley R.K."/>
            <person name="Brand A.D."/>
            <person name="Brent M.R."/>
            <person name="Brooks A.N."/>
            <person name="Brown R.H."/>
            <person name="Butlin R.K."/>
            <person name="Caggese C."/>
            <person name="Calvi B.R."/>
            <person name="Bernardo de Carvalho A."/>
            <person name="Caspi A."/>
            <person name="Castrezana S."/>
            <person name="Celniker S.E."/>
            <person name="Chang J.L."/>
            <person name="Chapple C."/>
            <person name="Chatterji S."/>
            <person name="Chinwalla A."/>
            <person name="Civetta A."/>
            <person name="Clifton S.W."/>
            <person name="Comeron J.M."/>
            <person name="Costello J.C."/>
            <person name="Coyne J.A."/>
            <person name="Daub J."/>
            <person name="David R.G."/>
            <person name="Delcher A.L."/>
            <person name="Delehaunty K."/>
            <person name="Do C.B."/>
            <person name="Ebling H."/>
            <person name="Edwards K."/>
            <person name="Eickbush T."/>
            <person name="Evans J.D."/>
            <person name="Filipski A."/>
            <person name="Findeiss S."/>
            <person name="Freyhult E."/>
            <person name="Fulton L."/>
            <person name="Fulton R."/>
            <person name="Garcia A.C."/>
            <person name="Gardiner A."/>
            <person name="Garfield D.A."/>
            <person name="Garvin B.E."/>
            <person name="Gibson G."/>
            <person name="Gilbert D."/>
            <person name="Gnerre S."/>
            <person name="Godfrey J."/>
            <person name="Good R."/>
            <person name="Gotea V."/>
            <person name="Gravely B."/>
            <person name="Greenberg A.J."/>
            <person name="Griffiths-Jones S."/>
            <person name="Gross S."/>
            <person name="Guigo R."/>
            <person name="Gustafson E.A."/>
            <person name="Haerty W."/>
            <person name="Hahn M.W."/>
            <person name="Halligan D.L."/>
            <person name="Halpern A.L."/>
            <person name="Halter G.M."/>
            <person name="Han M.V."/>
            <person name="Heger A."/>
            <person name="Hillier L."/>
            <person name="Hinrichs A.S."/>
            <person name="Holmes I."/>
            <person name="Hoskins R.A."/>
            <person name="Hubisz M.J."/>
            <person name="Hultmark D."/>
            <person name="Huntley M.A."/>
            <person name="Jaffe D.B."/>
            <person name="Jagadeeshan S."/>
            <person name="Jeck W.R."/>
            <person name="Johnson J."/>
            <person name="Jones C.D."/>
            <person name="Jordan W.C."/>
            <person name="Karpen G.H."/>
            <person name="Kataoka E."/>
            <person name="Keightley P.D."/>
            <person name="Kheradpour P."/>
            <person name="Kirkness E.F."/>
            <person name="Koerich L.B."/>
            <person name="Kristiansen K."/>
            <person name="Kudrna D."/>
            <person name="Kulathinal R.J."/>
            <person name="Kumar S."/>
            <person name="Kwok R."/>
            <person name="Lander E."/>
            <person name="Langley C.H."/>
            <person name="Lapoint R."/>
            <person name="Lazzaro B.P."/>
            <person name="Lee S.J."/>
            <person name="Levesque L."/>
            <person name="Li R."/>
            <person name="Lin C.F."/>
            <person name="Lin M.F."/>
            <person name="Lindblad-Toh K."/>
            <person name="Llopart A."/>
            <person name="Long M."/>
            <person name="Low L."/>
            <person name="Lozovsky E."/>
            <person name="Lu J."/>
            <person name="Luo M."/>
            <person name="Machado C.A."/>
            <person name="Makalowski W."/>
            <person name="Marzo M."/>
            <person name="Matsuda M."/>
            <person name="Matzkin L."/>
            <person name="McAllister B."/>
            <person name="McBride C.S."/>
            <person name="McKernan B."/>
            <person name="McKernan K."/>
            <person name="Mendez-Lago M."/>
            <person name="Minx P."/>
            <person name="Mollenhauer M.U."/>
            <person name="Montooth K."/>
            <person name="Mount S.M."/>
            <person name="Mu X."/>
            <person name="Myers E."/>
            <person name="Negre B."/>
            <person name="Newfeld S."/>
            <person name="Nielsen R."/>
            <person name="Noor M.A."/>
            <person name="O'Grady P."/>
            <person name="Pachter L."/>
            <person name="Papaceit M."/>
            <person name="Parisi M.J."/>
            <person name="Parisi M."/>
            <person name="Parts L."/>
            <person name="Pedersen J.S."/>
            <person name="Pesole G."/>
            <person name="Phillippy A.M."/>
            <person name="Ponting C.P."/>
            <person name="Pop M."/>
            <person name="Porcelli D."/>
            <person name="Powell J.R."/>
            <person name="Prohaska S."/>
            <person name="Pruitt K."/>
            <person name="Puig M."/>
            <person name="Quesneville H."/>
            <person name="Ram K.R."/>
            <person name="Rand D."/>
            <person name="Rasmussen M.D."/>
            <person name="Reed L.K."/>
            <person name="Reenan R."/>
            <person name="Reily A."/>
            <person name="Remington K.A."/>
            <person name="Rieger T.T."/>
            <person name="Ritchie M.G."/>
            <person name="Robin C."/>
            <person name="Rogers Y.H."/>
            <person name="Rohde C."/>
            <person name="Rozas J."/>
            <person name="Rubenfield M.J."/>
            <person name="Ruiz A."/>
            <person name="Russo S."/>
            <person name="Salzberg S.L."/>
            <person name="Sanchez-Gracia A."/>
            <person name="Saranga D.J."/>
            <person name="Sato H."/>
            <person name="Schaeffer S.W."/>
            <person name="Schatz M.C."/>
            <person name="Schlenke T."/>
            <person name="Schwartz R."/>
            <person name="Segarra C."/>
            <person name="Singh R.S."/>
            <person name="Sirot L."/>
            <person name="Sirota M."/>
            <person name="Sisneros N.B."/>
            <person name="Smith C.D."/>
            <person name="Smith T.F."/>
            <person name="Spieth J."/>
            <person name="Stage D.E."/>
            <person name="Stark A."/>
            <person name="Stephan W."/>
            <person name="Strausberg R.L."/>
            <person name="Strempel S."/>
            <person name="Sturgill D."/>
            <person name="Sutton G."/>
            <person name="Sutton G.G."/>
            <person name="Tao W."/>
            <person name="Teichmann S."/>
            <person name="Tobari Y.N."/>
            <person name="Tomimura Y."/>
            <person name="Tsolas J.M."/>
            <person name="Valente V.L."/>
            <person name="Venter E."/>
            <person name="Venter J.C."/>
            <person name="Vicario S."/>
            <person name="Vieira F.G."/>
            <person name="Vilella A.J."/>
            <person name="Villasante A."/>
            <person name="Walenz B."/>
            <person name="Wang J."/>
            <person name="Wasserman M."/>
            <person name="Watts T."/>
            <person name="Wilson D."/>
            <person name="Wilson R.K."/>
            <person name="Wing R.A."/>
            <person name="Wolfner M.F."/>
            <person name="Wong A."/>
            <person name="Wong G.K."/>
            <person name="Wu C.I."/>
            <person name="Wu G."/>
            <person name="Yamamoto D."/>
            <person name="Yang H.P."/>
            <person name="Yang S.P."/>
            <person name="Yorke J.A."/>
            <person name="Yoshida K."/>
            <person name="Zdobnov E."/>
            <person name="Zhang P."/>
            <person name="Zhang Y."/>
            <person name="Zimin A.V."/>
            <person name="Baldwin J."/>
            <person name="Abdouelleil A."/>
            <person name="Abdulkadir J."/>
            <person name="Abebe A."/>
            <person name="Abera B."/>
            <person name="Abreu J."/>
            <person name="Acer S.C."/>
            <person name="Aftuck L."/>
            <person name="Alexander A."/>
            <person name="An P."/>
            <person name="Anderson E."/>
            <person name="Anderson S."/>
            <person name="Arachi H."/>
            <person name="Azer M."/>
            <person name="Bachantsang P."/>
            <person name="Barry A."/>
            <person name="Bayul T."/>
            <person name="Berlin A."/>
            <person name="Bessette D."/>
            <person name="Bloom T."/>
            <person name="Blye J."/>
            <person name="Boguslavskiy L."/>
            <person name="Bonnet C."/>
            <person name="Boukhgalter B."/>
            <person name="Bourzgui I."/>
            <person name="Brown A."/>
            <person name="Cahill P."/>
            <person name="Channer S."/>
            <person name="Cheshatsang Y."/>
            <person name="Chuda L."/>
            <person name="Citroen M."/>
            <person name="Collymore A."/>
            <person name="Cooke P."/>
            <person name="Costello M."/>
            <person name="D'Aco K."/>
            <person name="Daza R."/>
            <person name="De Haan G."/>
            <person name="DeGray S."/>
            <person name="DeMaso C."/>
            <person name="Dhargay N."/>
            <person name="Dooley K."/>
            <person name="Dooley E."/>
            <person name="Doricent M."/>
            <person name="Dorje P."/>
            <person name="Dorjee K."/>
            <person name="Dupes A."/>
            <person name="Elong R."/>
            <person name="Falk J."/>
            <person name="Farina A."/>
            <person name="Faro S."/>
            <person name="Ferguson D."/>
            <person name="Fisher S."/>
            <person name="Foley C.D."/>
            <person name="Franke A."/>
            <person name="Friedrich D."/>
            <person name="Gadbois L."/>
            <person name="Gearin G."/>
            <person name="Gearin C.R."/>
            <person name="Giannoukos G."/>
            <person name="Goode T."/>
            <person name="Graham J."/>
            <person name="Grandbois E."/>
            <person name="Grewal S."/>
            <person name="Gyaltsen K."/>
            <person name="Hafez N."/>
            <person name="Hagos B."/>
            <person name="Hall J."/>
            <person name="Henson C."/>
            <person name="Hollinger A."/>
            <person name="Honan T."/>
            <person name="Huard M.D."/>
            <person name="Hughes L."/>
            <person name="Hurhula B."/>
            <person name="Husby M.E."/>
            <person name="Kamat A."/>
            <person name="Kanga B."/>
            <person name="Kashin S."/>
            <person name="Khazanovich D."/>
            <person name="Kisner P."/>
            <person name="Lance K."/>
            <person name="Lara M."/>
            <person name="Lee W."/>
            <person name="Lennon N."/>
            <person name="Letendre F."/>
            <person name="LeVine R."/>
            <person name="Lipovsky A."/>
            <person name="Liu X."/>
            <person name="Liu J."/>
            <person name="Liu S."/>
            <person name="Lokyitsang T."/>
            <person name="Lokyitsang Y."/>
            <person name="Lubonja R."/>
            <person name="Lui A."/>
            <person name="MacDonald P."/>
            <person name="Magnisalis V."/>
            <person name="Maru K."/>
            <person name="Matthews C."/>
            <person name="McCusker W."/>
            <person name="McDonough S."/>
            <person name="Mehta T."/>
            <person name="Meldrim J."/>
            <person name="Meneus L."/>
            <person name="Mihai O."/>
            <person name="Mihalev A."/>
            <person name="Mihova T."/>
            <person name="Mittelman R."/>
            <person name="Mlenga V."/>
            <person name="Montmayeur A."/>
            <person name="Mulrain L."/>
            <person name="Navidi A."/>
            <person name="Naylor J."/>
            <person name="Negash T."/>
            <person name="Nguyen T."/>
            <person name="Nguyen N."/>
            <person name="Nicol R."/>
            <person name="Norbu C."/>
            <person name="Norbu N."/>
            <person name="Novod N."/>
            <person name="O'Neill B."/>
            <person name="Osman S."/>
            <person name="Markiewicz E."/>
            <person name="Oyono O.L."/>
            <person name="Patti C."/>
            <person name="Phunkhang P."/>
            <person name="Pierre F."/>
            <person name="Priest M."/>
            <person name="Raghuraman S."/>
            <person name="Rege F."/>
            <person name="Reyes R."/>
            <person name="Rise C."/>
            <person name="Rogov P."/>
            <person name="Ross K."/>
            <person name="Ryan E."/>
            <person name="Settipalli S."/>
            <person name="Shea T."/>
            <person name="Sherpa N."/>
            <person name="Shi L."/>
            <person name="Shih D."/>
            <person name="Sparrow T."/>
            <person name="Spaulding J."/>
            <person name="Stalker J."/>
            <person name="Stange-Thomann N."/>
            <person name="Stavropoulos S."/>
            <person name="Stone C."/>
            <person name="Strader C."/>
            <person name="Tesfaye S."/>
            <person name="Thomson T."/>
            <person name="Thoulutsang Y."/>
            <person name="Thoulutsang D."/>
            <person name="Topham K."/>
            <person name="Topping I."/>
            <person name="Tsamla T."/>
            <person name="Vassiliev H."/>
            <person name="Vo A."/>
            <person name="Wangchuk T."/>
            <person name="Wangdi T."/>
            <person name="Weiand M."/>
            <person name="Wilkinson J."/>
            <person name="Wilson A."/>
            <person name="Yadav S."/>
            <person name="Young G."/>
            <person name="Yu Q."/>
            <person name="Zembek L."/>
            <person name="Zhong D."/>
            <person name="Zimmer A."/>
            <person name="Zwirko Z."/>
            <person name="Jaffe D.B."/>
            <person name="Alvarez P."/>
            <person name="Brockman W."/>
            <person name="Butler J."/>
            <person name="Chin C."/>
            <person name="Gnerre S."/>
            <person name="Grabherr M."/>
            <person name="Kleber M."/>
            <person name="Mauceli E."/>
            <person name="MacCallum I."/>
        </authorList>
    </citation>
    <scope>NUCLEOTIDE SEQUENCE [LARGE SCALE GENOMIC DNA]</scope>
    <source>
        <strain evidence="15">Tucson 14030-0811.24</strain>
    </source>
</reference>
<keyword evidence="10 13" id="KW-0472">Membrane</keyword>
<protein>
    <recommendedName>
        <fullName evidence="12 13">GPI alpha-1,4-mannosyltransferase I, catalytic subunit</fullName>
        <ecNumber evidence="13">2.4.1.-</ecNumber>
    </recommendedName>
    <alternativeName>
        <fullName evidence="13">GPI mannosyltransferase I</fullName>
    </alternativeName>
</protein>
<feature type="transmembrane region" description="Helical" evidence="13">
    <location>
        <begin position="24"/>
        <end position="45"/>
    </location>
</feature>
<accession>B4MIV5</accession>
<dbReference type="InterPro" id="IPR007704">
    <property type="entry name" value="PIG-M"/>
</dbReference>
<evidence type="ECO:0000256" key="9">
    <source>
        <dbReference type="ARBA" id="ARBA00022989"/>
    </source>
</evidence>
<dbReference type="EC" id="2.4.1.-" evidence="13"/>
<dbReference type="AlphaFoldDB" id="B4MIV5"/>
<dbReference type="PANTHER" id="PTHR12886">
    <property type="entry name" value="PIG-M MANNOSYLTRANSFERASE"/>
    <property type="match status" value="1"/>
</dbReference>
<dbReference type="OrthoDB" id="3821113at2759"/>
<keyword evidence="8 13" id="KW-0256">Endoplasmic reticulum</keyword>
<feature type="transmembrane region" description="Helical" evidence="13">
    <location>
        <begin position="114"/>
        <end position="135"/>
    </location>
</feature>
<comment type="function">
    <text evidence="11 13">Catalytic subunit of the glycosylphosphatidylinositol-mannosyltransferase I complex which catalyzes the transfer of the first mannose, via an alpha-1,4 bond from a dolichol-phosphate-mannose (Dol-P-Man) to the glucosaminyl acyl phosphatidylinositol (GlcN-(acyl)PI) intermediate to generate alpha-D-Man-(1-&gt;4)-alpha-D-GlcN-(1-&gt;6)-(1-radyl,2-acyl-sn-glycero-3-phospho)-2-acyl-inositol and participates in the sixth step of the glycosylphosphatidylinositol-anchor biosynthesis.</text>
</comment>
<dbReference type="GO" id="GO:0004376">
    <property type="term" value="F:GPI mannosyltransferase activity"/>
    <property type="evidence" value="ECO:0007669"/>
    <property type="project" value="InterPro"/>
</dbReference>
<dbReference type="GO" id="GO:0051751">
    <property type="term" value="F:alpha-1,4-mannosyltransferase activity"/>
    <property type="evidence" value="ECO:0007669"/>
    <property type="project" value="InterPro"/>
</dbReference>
<evidence type="ECO:0000256" key="2">
    <source>
        <dbReference type="ARBA" id="ARBA00004687"/>
    </source>
</evidence>
<comment type="pathway">
    <text evidence="2 13">Glycolipid biosynthesis; glycosylphosphatidylinositol-anchor biosynthesis.</text>
</comment>
<dbReference type="EMBL" id="CH963719">
    <property type="protein sequence ID" value="EDW72044.2"/>
    <property type="molecule type" value="Genomic_DNA"/>
</dbReference>
<keyword evidence="6 13" id="KW-0808">Transferase</keyword>
<feature type="transmembrane region" description="Helical" evidence="13">
    <location>
        <begin position="188"/>
        <end position="209"/>
    </location>
</feature>
<dbReference type="InParanoid" id="B4MIV5"/>
<comment type="similarity">
    <text evidence="3 13">Belongs to the PIGM family.</text>
</comment>
<evidence type="ECO:0000256" key="12">
    <source>
        <dbReference type="ARBA" id="ARBA00093608"/>
    </source>
</evidence>
<evidence type="ECO:0000256" key="8">
    <source>
        <dbReference type="ARBA" id="ARBA00022824"/>
    </source>
</evidence>
<feature type="transmembrane region" description="Helical" evidence="13">
    <location>
        <begin position="441"/>
        <end position="465"/>
    </location>
</feature>
<dbReference type="UniPathway" id="UPA00196"/>
<keyword evidence="4 13" id="KW-0337">GPI-anchor biosynthesis</keyword>
<feature type="transmembrane region" description="Helical" evidence="13">
    <location>
        <begin position="275"/>
        <end position="297"/>
    </location>
</feature>
<dbReference type="HOGENOM" id="CLU_024220_3_1_1"/>
<dbReference type="Pfam" id="PF05007">
    <property type="entry name" value="Mannosyl_trans"/>
    <property type="match status" value="1"/>
</dbReference>
<sequence length="476" mass="55636">MKTDTSKHWEEIMSSNTKKTRSSMWWWSWLLAISFKQHLLISALLRLSLIAYAQIHDSQSAVPYTDIDYKVVTDGARQVLQGESPFARHTYRYSPILAYLQLPNLFVHAAFGKLIYSMFDLLIAIVIHRLAYMVVKGQFEKTVQHLFYQASKSHECKYFDALDERNQPETVARGAACFWLYNPLTAVISTRGSGDSFSSFFVILSLYLLIRAEHRQEHSNWLIFFAGVSHGIVIHLRLYPLLFSLAYYLSLSTSLVRNFRNLLQQIFRPNVQQLCLVLGTLSSLVLLTWTFFSLYGYQYLYEAYIYHFVRKDARHNFSLHFLMQYLSTGEEGESSLLIKLLVLGPQLVLIIYLSLTFGQFRQTLPFCVFTLAFVLVTYNSVVTSQYFIWYMAIFPLCLNNLKLLSWPRCFMLLALWICAQALWLLPAYLLEFRTWNTFNWIGAQSAIFFLANSYILKELLAHYGFTHFKISYKKFR</sequence>
<feature type="transmembrane region" description="Helical" evidence="13">
    <location>
        <begin position="410"/>
        <end position="429"/>
    </location>
</feature>
<keyword evidence="9 13" id="KW-1133">Transmembrane helix</keyword>
<gene>
    <name evidence="14" type="primary">Dwil\GK19008</name>
    <name evidence="14" type="ORF">Dwil_GK19008</name>
</gene>
<dbReference type="eggNOG" id="KOG3893">
    <property type="taxonomic scope" value="Eukaryota"/>
</dbReference>
<keyword evidence="5 13" id="KW-0328">Glycosyltransferase</keyword>
<dbReference type="GO" id="GO:0005789">
    <property type="term" value="C:endoplasmic reticulum membrane"/>
    <property type="evidence" value="ECO:0007669"/>
    <property type="project" value="UniProtKB-SubCell"/>
</dbReference>
<dbReference type="KEGG" id="dwi:6638000"/>
<evidence type="ECO:0000256" key="11">
    <source>
        <dbReference type="ARBA" id="ARBA00093408"/>
    </source>
</evidence>
<evidence type="ECO:0000256" key="7">
    <source>
        <dbReference type="ARBA" id="ARBA00022692"/>
    </source>
</evidence>
<evidence type="ECO:0000256" key="3">
    <source>
        <dbReference type="ARBA" id="ARBA00011071"/>
    </source>
</evidence>
<name>B4MIV5_DROWI</name>
<keyword evidence="7 13" id="KW-0812">Transmembrane</keyword>
<dbReference type="FunCoup" id="B4MIV5">
    <property type="interactions" value="1256"/>
</dbReference>
<evidence type="ECO:0000256" key="10">
    <source>
        <dbReference type="ARBA" id="ARBA00023136"/>
    </source>
</evidence>
<proteinExistence type="inferred from homology"/>
<evidence type="ECO:0000256" key="1">
    <source>
        <dbReference type="ARBA" id="ARBA00004477"/>
    </source>
</evidence>
<evidence type="ECO:0000256" key="13">
    <source>
        <dbReference type="RuleBase" id="RU365064"/>
    </source>
</evidence>
<evidence type="ECO:0000256" key="5">
    <source>
        <dbReference type="ARBA" id="ARBA00022676"/>
    </source>
</evidence>
<evidence type="ECO:0000313" key="14">
    <source>
        <dbReference type="EMBL" id="EDW72044.2"/>
    </source>
</evidence>
<comment type="subcellular location">
    <subcellularLocation>
        <location evidence="1 13">Endoplasmic reticulum membrane</location>
        <topology evidence="1 13">Multi-pass membrane protein</topology>
    </subcellularLocation>
</comment>
<dbReference type="Proteomes" id="UP000007798">
    <property type="component" value="Unassembled WGS sequence"/>
</dbReference>
<dbReference type="GO" id="GO:0006506">
    <property type="term" value="P:GPI anchor biosynthetic process"/>
    <property type="evidence" value="ECO:0007669"/>
    <property type="project" value="UniProtKB-UniPathway"/>
</dbReference>
<evidence type="ECO:0000256" key="4">
    <source>
        <dbReference type="ARBA" id="ARBA00022502"/>
    </source>
</evidence>
<feature type="transmembrane region" description="Helical" evidence="13">
    <location>
        <begin position="336"/>
        <end position="357"/>
    </location>
</feature>
<evidence type="ECO:0000256" key="6">
    <source>
        <dbReference type="ARBA" id="ARBA00022679"/>
    </source>
</evidence>
<keyword evidence="15" id="KW-1185">Reference proteome</keyword>
<evidence type="ECO:0000313" key="15">
    <source>
        <dbReference type="Proteomes" id="UP000007798"/>
    </source>
</evidence>
<organism evidence="14 15">
    <name type="scientific">Drosophila willistoni</name>
    <name type="common">Fruit fly</name>
    <dbReference type="NCBI Taxonomy" id="7260"/>
    <lineage>
        <taxon>Eukaryota</taxon>
        <taxon>Metazoa</taxon>
        <taxon>Ecdysozoa</taxon>
        <taxon>Arthropoda</taxon>
        <taxon>Hexapoda</taxon>
        <taxon>Insecta</taxon>
        <taxon>Pterygota</taxon>
        <taxon>Neoptera</taxon>
        <taxon>Endopterygota</taxon>
        <taxon>Diptera</taxon>
        <taxon>Brachycera</taxon>
        <taxon>Muscomorpha</taxon>
        <taxon>Ephydroidea</taxon>
        <taxon>Drosophilidae</taxon>
        <taxon>Drosophila</taxon>
        <taxon>Sophophora</taxon>
    </lineage>
</organism>
<dbReference type="STRING" id="7260.B4MIV5"/>
<dbReference type="GO" id="GO:1990529">
    <property type="term" value="C:glycosylphosphatidylinositol-mannosyltransferase I complex"/>
    <property type="evidence" value="ECO:0007669"/>
    <property type="project" value="TreeGrafter"/>
</dbReference>
<dbReference type="PANTHER" id="PTHR12886:SF0">
    <property type="entry name" value="GPI MANNOSYLTRANSFERASE 1"/>
    <property type="match status" value="1"/>
</dbReference>